<comment type="similarity">
    <text evidence="1">Belongs to the type-I restriction system S methylase family.</text>
</comment>
<dbReference type="OrthoDB" id="396674at2"/>
<dbReference type="GO" id="GO:0009307">
    <property type="term" value="P:DNA restriction-modification system"/>
    <property type="evidence" value="ECO:0007669"/>
    <property type="project" value="UniProtKB-KW"/>
</dbReference>
<evidence type="ECO:0000313" key="7">
    <source>
        <dbReference type="Proteomes" id="UP000249865"/>
    </source>
</evidence>
<dbReference type="GO" id="GO:0003677">
    <property type="term" value="F:DNA binding"/>
    <property type="evidence" value="ECO:0007669"/>
    <property type="project" value="UniProtKB-KW"/>
</dbReference>
<dbReference type="CDD" id="cd17291">
    <property type="entry name" value="RMtype1_S_MgeORF438P-TRD-CR_like"/>
    <property type="match status" value="1"/>
</dbReference>
<dbReference type="PANTHER" id="PTHR43140">
    <property type="entry name" value="TYPE-1 RESTRICTION ENZYME ECOKI SPECIFICITY PROTEIN"/>
    <property type="match status" value="1"/>
</dbReference>
<proteinExistence type="inferred from homology"/>
<sequence length="194" mass="22404">MSTTLKQISFKNETNIQWKRLDEISTIKTGQPINQTIISQNIGKYPVINSGKNPLGYINKWNTENDPIGIASRGTVGYITYTEGRYFRGNLNYSVTIKDKKVVNQKFLYYLLLANQNKIFEICNYNGVPALNSADLKEMELPIPPIEIQNNIVKILDKFDLLINDLTEGLPKEIKLREKQYEYYSNLIFKKLSK</sequence>
<dbReference type="Gene3D" id="1.10.287.1120">
    <property type="entry name" value="Bipartite methylase S protein"/>
    <property type="match status" value="1"/>
</dbReference>
<dbReference type="InterPro" id="IPR044946">
    <property type="entry name" value="Restrct_endonuc_typeI_TRD_sf"/>
</dbReference>
<organism evidence="6 7">
    <name type="scientific">Metamycoplasma cloacale</name>
    <dbReference type="NCBI Taxonomy" id="92401"/>
    <lineage>
        <taxon>Bacteria</taxon>
        <taxon>Bacillati</taxon>
        <taxon>Mycoplasmatota</taxon>
        <taxon>Mycoplasmoidales</taxon>
        <taxon>Metamycoplasmataceae</taxon>
        <taxon>Metamycoplasma</taxon>
    </lineage>
</organism>
<dbReference type="AlphaFoldDB" id="A0A2Z4LM58"/>
<dbReference type="PANTHER" id="PTHR43140:SF1">
    <property type="entry name" value="TYPE I RESTRICTION ENZYME ECOKI SPECIFICITY SUBUNIT"/>
    <property type="match status" value="1"/>
</dbReference>
<reference evidence="7" key="1">
    <citation type="submission" date="2018-06" db="EMBL/GenBank/DDBJ databases">
        <title>Complete genome sequences of Mycoplasma anatis, M. anseris and M. cloacale type strains.</title>
        <authorList>
            <person name="Grozner D."/>
            <person name="Forro B."/>
            <person name="Sulyok K.M."/>
            <person name="Marton S."/>
            <person name="Kreizinger Z."/>
            <person name="Banyai K."/>
            <person name="Gyuranecz M."/>
        </authorList>
    </citation>
    <scope>NUCLEOTIDE SEQUENCE [LARGE SCALE GENOMIC DNA]</scope>
    <source>
        <strain evidence="7">NCTC 10199</strain>
    </source>
</reference>
<evidence type="ECO:0000256" key="1">
    <source>
        <dbReference type="ARBA" id="ARBA00010923"/>
    </source>
</evidence>
<dbReference type="KEGG" id="mclo:DK849_01755"/>
<dbReference type="EMBL" id="CP030103">
    <property type="protein sequence ID" value="AWX42784.1"/>
    <property type="molecule type" value="Genomic_DNA"/>
</dbReference>
<keyword evidence="6" id="KW-0255">Endonuclease</keyword>
<evidence type="ECO:0000256" key="4">
    <source>
        <dbReference type="ARBA" id="ARBA00038652"/>
    </source>
</evidence>
<feature type="domain" description="Type I restriction modification DNA specificity" evidence="5">
    <location>
        <begin position="17"/>
        <end position="175"/>
    </location>
</feature>
<accession>A0A2Z4LM58</accession>
<comment type="subunit">
    <text evidence="4">The methyltransferase is composed of M and S polypeptides.</text>
</comment>
<evidence type="ECO:0000259" key="5">
    <source>
        <dbReference type="Pfam" id="PF01420"/>
    </source>
</evidence>
<keyword evidence="3" id="KW-0238">DNA-binding</keyword>
<gene>
    <name evidence="6" type="ORF">DK849_01755</name>
</gene>
<protein>
    <submittedName>
        <fullName evidence="6">Type I restriction endonuclease</fullName>
    </submittedName>
</protein>
<dbReference type="InterPro" id="IPR051212">
    <property type="entry name" value="Type-I_RE_S_subunit"/>
</dbReference>
<dbReference type="GO" id="GO:0004519">
    <property type="term" value="F:endonuclease activity"/>
    <property type="evidence" value="ECO:0007669"/>
    <property type="project" value="UniProtKB-KW"/>
</dbReference>
<keyword evidence="2" id="KW-0680">Restriction system</keyword>
<dbReference type="InterPro" id="IPR000055">
    <property type="entry name" value="Restrct_endonuc_typeI_TRD"/>
</dbReference>
<dbReference type="Proteomes" id="UP000249865">
    <property type="component" value="Chromosome"/>
</dbReference>
<keyword evidence="7" id="KW-1185">Reference proteome</keyword>
<evidence type="ECO:0000256" key="3">
    <source>
        <dbReference type="ARBA" id="ARBA00023125"/>
    </source>
</evidence>
<keyword evidence="6" id="KW-0378">Hydrolase</keyword>
<keyword evidence="6" id="KW-0540">Nuclease</keyword>
<dbReference type="Pfam" id="PF01420">
    <property type="entry name" value="Methylase_S"/>
    <property type="match status" value="1"/>
</dbReference>
<dbReference type="SUPFAM" id="SSF116734">
    <property type="entry name" value="DNA methylase specificity domain"/>
    <property type="match status" value="1"/>
</dbReference>
<name>A0A2Z4LM58_9BACT</name>
<evidence type="ECO:0000256" key="2">
    <source>
        <dbReference type="ARBA" id="ARBA00022747"/>
    </source>
</evidence>
<evidence type="ECO:0000313" key="6">
    <source>
        <dbReference type="EMBL" id="AWX42784.1"/>
    </source>
</evidence>
<dbReference type="Gene3D" id="3.90.220.20">
    <property type="entry name" value="DNA methylase specificity domains"/>
    <property type="match status" value="1"/>
</dbReference>